<dbReference type="InterPro" id="IPR017953">
    <property type="entry name" value="Carbohydrate_kinase_pred_CS"/>
</dbReference>
<dbReference type="InterPro" id="IPR004443">
    <property type="entry name" value="YjeF_N_dom"/>
</dbReference>
<evidence type="ECO:0000256" key="9">
    <source>
        <dbReference type="ARBA" id="ARBA00022958"/>
    </source>
</evidence>
<comment type="function">
    <text evidence="14 19">Bifunctional enzyme that catalyzes the epimerization of the S- and R-forms of NAD(P)HX and the dehydration of the S-form of NAD(P)HX at the expense of ADP, which is converted to AMP. This allows the repair of both epimers of NAD(P)HX, a damaged form of NAD(P)H that is a result of enzymatic or heat-dependent hydration.</text>
</comment>
<dbReference type="GO" id="GO:0016301">
    <property type="term" value="F:kinase activity"/>
    <property type="evidence" value="ECO:0007669"/>
    <property type="project" value="UniProtKB-KW"/>
</dbReference>
<evidence type="ECO:0000256" key="2">
    <source>
        <dbReference type="ARBA" id="ARBA00000909"/>
    </source>
</evidence>
<feature type="binding site" evidence="17">
    <location>
        <position position="412"/>
    </location>
    <ligand>
        <name>AMP</name>
        <dbReference type="ChEBI" id="CHEBI:456215"/>
    </ligand>
</feature>
<evidence type="ECO:0000256" key="5">
    <source>
        <dbReference type="ARBA" id="ARBA00022723"/>
    </source>
</evidence>
<protein>
    <recommendedName>
        <fullName evidence="19">Bifunctional NAD(P)H-hydrate repair enzyme</fullName>
    </recommendedName>
    <alternativeName>
        <fullName evidence="19">Nicotinamide nucleotide repair protein</fullName>
    </alternativeName>
    <domain>
        <recommendedName>
            <fullName evidence="19">ADP-dependent (S)-NAD(P)H-hydrate dehydratase</fullName>
            <ecNumber evidence="19">4.2.1.136</ecNumber>
        </recommendedName>
        <alternativeName>
            <fullName evidence="19">ADP-dependent NAD(P)HX dehydratase</fullName>
        </alternativeName>
    </domain>
    <domain>
        <recommendedName>
            <fullName evidence="19">NAD(P)H-hydrate epimerase</fullName>
            <ecNumber evidence="19">5.1.99.6</ecNumber>
        </recommendedName>
    </domain>
</protein>
<dbReference type="EC" id="4.2.1.136" evidence="19"/>
<dbReference type="CDD" id="cd01171">
    <property type="entry name" value="YXKO-related"/>
    <property type="match status" value="1"/>
</dbReference>
<dbReference type="PANTHER" id="PTHR12592">
    <property type="entry name" value="ATP-DEPENDENT (S)-NAD(P)H-HYDRATE DEHYDRATASE FAMILY MEMBER"/>
    <property type="match status" value="1"/>
</dbReference>
<accession>A0A3D9VE45</accession>
<dbReference type="HAMAP" id="MF_01965">
    <property type="entry name" value="NADHX_dehydratase"/>
    <property type="match status" value="1"/>
</dbReference>
<evidence type="ECO:0000256" key="12">
    <source>
        <dbReference type="ARBA" id="ARBA00023239"/>
    </source>
</evidence>
<comment type="caution">
    <text evidence="18">Lacks conserved residue(s) required for the propagation of feature annotation.</text>
</comment>
<dbReference type="GO" id="GO:0005524">
    <property type="term" value="F:ATP binding"/>
    <property type="evidence" value="ECO:0007669"/>
    <property type="project" value="UniProtKB-UniRule"/>
</dbReference>
<comment type="similarity">
    <text evidence="3 19">In the N-terminal section; belongs to the NnrE/AIBP family.</text>
</comment>
<dbReference type="HAMAP" id="MF_01966">
    <property type="entry name" value="NADHX_epimerase"/>
    <property type="match status" value="1"/>
</dbReference>
<comment type="function">
    <text evidence="17">Catalyzes the dehydration of the S-form of NAD(P)HX at the expense of ADP, which is converted to AMP. Together with NAD(P)HX epimerase, which catalyzes the epimerization of the S- and R-forms, the enzyme allows the repair of both epimers of NAD(P)HX, a damaged form of NAD(P)H that is a result of enzymatic or heat-dependent hydration.</text>
</comment>
<dbReference type="SUPFAM" id="SSF53613">
    <property type="entry name" value="Ribokinase-like"/>
    <property type="match status" value="1"/>
</dbReference>
<evidence type="ECO:0000256" key="18">
    <source>
        <dbReference type="HAMAP-Rule" id="MF_01966"/>
    </source>
</evidence>
<evidence type="ECO:0000256" key="19">
    <source>
        <dbReference type="PIRNR" id="PIRNR017184"/>
    </source>
</evidence>
<feature type="binding site" evidence="17">
    <location>
        <position position="302"/>
    </location>
    <ligand>
        <name>(6S)-NADPHX</name>
        <dbReference type="ChEBI" id="CHEBI:64076"/>
    </ligand>
</feature>
<feature type="binding site" evidence="17">
    <location>
        <position position="413"/>
    </location>
    <ligand>
        <name>(6S)-NADPHX</name>
        <dbReference type="ChEBI" id="CHEBI:64076"/>
    </ligand>
</feature>
<reference evidence="22 23" key="1">
    <citation type="submission" date="2018-08" db="EMBL/GenBank/DDBJ databases">
        <title>Sequencing the genomes of 1000 actinobacteria strains.</title>
        <authorList>
            <person name="Klenk H.-P."/>
        </authorList>
    </citation>
    <scope>NUCLEOTIDE SEQUENCE [LARGE SCALE GENOMIC DNA]</scope>
    <source>
        <strain evidence="22 23">DSM 22891</strain>
    </source>
</reference>
<dbReference type="EC" id="5.1.99.6" evidence="19"/>
<dbReference type="PROSITE" id="PS51383">
    <property type="entry name" value="YJEF_C_3"/>
    <property type="match status" value="1"/>
</dbReference>
<keyword evidence="9 18" id="KW-0630">Potassium</keyword>
<dbReference type="EMBL" id="QTUC01000001">
    <property type="protein sequence ID" value="REF37365.1"/>
    <property type="molecule type" value="Genomic_DNA"/>
</dbReference>
<dbReference type="InterPro" id="IPR000631">
    <property type="entry name" value="CARKD"/>
</dbReference>
<keyword evidence="13" id="KW-0511">Multifunctional enzyme</keyword>
<dbReference type="Gene3D" id="3.40.50.10260">
    <property type="entry name" value="YjeF N-terminal domain"/>
    <property type="match status" value="1"/>
</dbReference>
<dbReference type="PROSITE" id="PS01049">
    <property type="entry name" value="YJEF_C_1"/>
    <property type="match status" value="1"/>
</dbReference>
<evidence type="ECO:0000256" key="10">
    <source>
        <dbReference type="ARBA" id="ARBA00023027"/>
    </source>
</evidence>
<evidence type="ECO:0000256" key="16">
    <source>
        <dbReference type="ARBA" id="ARBA00049209"/>
    </source>
</evidence>
<comment type="catalytic activity">
    <reaction evidence="15 17 19">
        <text>(6S)-NADHX + ADP = AMP + phosphate + NADH + H(+)</text>
        <dbReference type="Rhea" id="RHEA:32223"/>
        <dbReference type="ChEBI" id="CHEBI:15378"/>
        <dbReference type="ChEBI" id="CHEBI:43474"/>
        <dbReference type="ChEBI" id="CHEBI:57945"/>
        <dbReference type="ChEBI" id="CHEBI:64074"/>
        <dbReference type="ChEBI" id="CHEBI:456215"/>
        <dbReference type="ChEBI" id="CHEBI:456216"/>
        <dbReference type="EC" id="4.2.1.136"/>
    </reaction>
</comment>
<dbReference type="SUPFAM" id="SSF64153">
    <property type="entry name" value="YjeF N-terminal domain-like"/>
    <property type="match status" value="1"/>
</dbReference>
<evidence type="ECO:0000256" key="8">
    <source>
        <dbReference type="ARBA" id="ARBA00022857"/>
    </source>
</evidence>
<evidence type="ECO:0000256" key="13">
    <source>
        <dbReference type="ARBA" id="ARBA00023268"/>
    </source>
</evidence>
<evidence type="ECO:0000259" key="21">
    <source>
        <dbReference type="PROSITE" id="PS51385"/>
    </source>
</evidence>
<comment type="similarity">
    <text evidence="4 19">In the C-terminal section; belongs to the NnrD/CARKD family.</text>
</comment>
<evidence type="ECO:0000256" key="6">
    <source>
        <dbReference type="ARBA" id="ARBA00022741"/>
    </source>
</evidence>
<comment type="similarity">
    <text evidence="18">Belongs to the NnrE/AIBP family.</text>
</comment>
<dbReference type="OrthoDB" id="9806925at2"/>
<organism evidence="22 23">
    <name type="scientific">Thermasporomyces composti</name>
    <dbReference type="NCBI Taxonomy" id="696763"/>
    <lineage>
        <taxon>Bacteria</taxon>
        <taxon>Bacillati</taxon>
        <taxon>Actinomycetota</taxon>
        <taxon>Actinomycetes</taxon>
        <taxon>Propionibacteriales</taxon>
        <taxon>Nocardioidaceae</taxon>
        <taxon>Thermasporomyces</taxon>
    </lineage>
</organism>
<dbReference type="Pfam" id="PF01256">
    <property type="entry name" value="Carb_kinase"/>
    <property type="match status" value="1"/>
</dbReference>
<evidence type="ECO:0000256" key="1">
    <source>
        <dbReference type="ARBA" id="ARBA00000013"/>
    </source>
</evidence>
<dbReference type="Gene3D" id="3.40.1190.20">
    <property type="match status" value="1"/>
</dbReference>
<feature type="binding site" evidence="18">
    <location>
        <begin position="124"/>
        <end position="130"/>
    </location>
    <ligand>
        <name>(6S)-NADPHX</name>
        <dbReference type="ChEBI" id="CHEBI:64076"/>
    </ligand>
</feature>
<feature type="binding site" evidence="18">
    <location>
        <position position="59"/>
    </location>
    <ligand>
        <name>K(+)</name>
        <dbReference type="ChEBI" id="CHEBI:29103"/>
    </ligand>
</feature>
<evidence type="ECO:0000256" key="15">
    <source>
        <dbReference type="ARBA" id="ARBA00048238"/>
    </source>
</evidence>
<feature type="binding site" evidence="17">
    <location>
        <position position="346"/>
    </location>
    <ligand>
        <name>(6S)-NADPHX</name>
        <dbReference type="ChEBI" id="CHEBI:64076"/>
    </ligand>
</feature>
<comment type="function">
    <text evidence="18">Catalyzes the epimerization of the S- and R-forms of NAD(P)HX, a damaged form of NAD(P)H that is a result of enzymatic or heat-dependent hydration. This is a prerequisite for the S-specific NAD(P)H-hydrate dehydratase to allow the repair of both epimers of NAD(P)HX.</text>
</comment>
<feature type="binding site" evidence="18">
    <location>
        <position position="156"/>
    </location>
    <ligand>
        <name>K(+)</name>
        <dbReference type="ChEBI" id="CHEBI:29103"/>
    </ligand>
</feature>
<dbReference type="GO" id="GO:0046872">
    <property type="term" value="F:metal ion binding"/>
    <property type="evidence" value="ECO:0007669"/>
    <property type="project" value="UniProtKB-UniRule"/>
</dbReference>
<keyword evidence="11 18" id="KW-0413">Isomerase</keyword>
<keyword evidence="12 17" id="KW-0456">Lyase</keyword>
<keyword evidence="22" id="KW-0418">Kinase</keyword>
<comment type="cofactor">
    <cofactor evidence="17">
        <name>Mg(2+)</name>
        <dbReference type="ChEBI" id="CHEBI:18420"/>
    </cofactor>
</comment>
<evidence type="ECO:0000256" key="3">
    <source>
        <dbReference type="ARBA" id="ARBA00006001"/>
    </source>
</evidence>
<feature type="domain" description="YjeF C-terminal" evidence="20">
    <location>
        <begin position="217"/>
        <end position="469"/>
    </location>
</feature>
<dbReference type="GO" id="GO:0052856">
    <property type="term" value="F:NAD(P)HX epimerase activity"/>
    <property type="evidence" value="ECO:0007669"/>
    <property type="project" value="UniProtKB-UniRule"/>
</dbReference>
<comment type="subunit">
    <text evidence="17">Homotetramer.</text>
</comment>
<dbReference type="PIRSF" id="PIRSF017184">
    <property type="entry name" value="Nnr"/>
    <property type="match status" value="1"/>
</dbReference>
<dbReference type="Pfam" id="PF03853">
    <property type="entry name" value="YjeF_N"/>
    <property type="match status" value="1"/>
</dbReference>
<evidence type="ECO:0000256" key="7">
    <source>
        <dbReference type="ARBA" id="ARBA00022840"/>
    </source>
</evidence>
<evidence type="ECO:0000256" key="14">
    <source>
        <dbReference type="ARBA" id="ARBA00025153"/>
    </source>
</evidence>
<comment type="cofactor">
    <cofactor evidence="18 19">
        <name>K(+)</name>
        <dbReference type="ChEBI" id="CHEBI:29103"/>
    </cofactor>
    <text evidence="18 19">Binds 1 potassium ion per subunit.</text>
</comment>
<dbReference type="GO" id="GO:0052855">
    <property type="term" value="F:ADP-dependent NAD(P)H-hydrate dehydratase activity"/>
    <property type="evidence" value="ECO:0007669"/>
    <property type="project" value="UniProtKB-UniRule"/>
</dbReference>
<feature type="binding site" evidence="18">
    <location>
        <position position="120"/>
    </location>
    <ligand>
        <name>K(+)</name>
        <dbReference type="ChEBI" id="CHEBI:29103"/>
    </ligand>
</feature>
<dbReference type="Proteomes" id="UP000256485">
    <property type="component" value="Unassembled WGS sequence"/>
</dbReference>
<keyword evidence="22" id="KW-0808">Transferase</keyword>
<keyword evidence="8 17" id="KW-0521">NADP</keyword>
<dbReference type="PANTHER" id="PTHR12592:SF0">
    <property type="entry name" value="ATP-DEPENDENT (S)-NAD(P)H-HYDRATE DEHYDRATASE"/>
    <property type="match status" value="1"/>
</dbReference>
<feature type="binding site" evidence="17">
    <location>
        <begin position="383"/>
        <end position="387"/>
    </location>
    <ligand>
        <name>AMP</name>
        <dbReference type="ChEBI" id="CHEBI:456215"/>
    </ligand>
</feature>
<name>A0A3D9VE45_THECX</name>
<evidence type="ECO:0000256" key="17">
    <source>
        <dbReference type="HAMAP-Rule" id="MF_01965"/>
    </source>
</evidence>
<evidence type="ECO:0000259" key="20">
    <source>
        <dbReference type="PROSITE" id="PS51383"/>
    </source>
</evidence>
<dbReference type="GO" id="GO:0110051">
    <property type="term" value="P:metabolite repair"/>
    <property type="evidence" value="ECO:0007669"/>
    <property type="project" value="TreeGrafter"/>
</dbReference>
<dbReference type="InterPro" id="IPR030677">
    <property type="entry name" value="Nnr"/>
</dbReference>
<dbReference type="NCBIfam" id="TIGR00196">
    <property type="entry name" value="yjeF_cterm"/>
    <property type="match status" value="1"/>
</dbReference>
<dbReference type="InterPro" id="IPR029056">
    <property type="entry name" value="Ribokinase-like"/>
</dbReference>
<evidence type="ECO:0000313" key="22">
    <source>
        <dbReference type="EMBL" id="REF37365.1"/>
    </source>
</evidence>
<dbReference type="AlphaFoldDB" id="A0A3D9VE45"/>
<feature type="binding site" evidence="18">
    <location>
        <position position="153"/>
    </location>
    <ligand>
        <name>(6S)-NADPHX</name>
        <dbReference type="ChEBI" id="CHEBI:64076"/>
    </ligand>
</feature>
<keyword evidence="23" id="KW-1185">Reference proteome</keyword>
<dbReference type="PROSITE" id="PS51385">
    <property type="entry name" value="YJEF_N"/>
    <property type="match status" value="1"/>
</dbReference>
<evidence type="ECO:0000313" key="23">
    <source>
        <dbReference type="Proteomes" id="UP000256485"/>
    </source>
</evidence>
<dbReference type="GO" id="GO:0046496">
    <property type="term" value="P:nicotinamide nucleotide metabolic process"/>
    <property type="evidence" value="ECO:0007669"/>
    <property type="project" value="UniProtKB-UniRule"/>
</dbReference>
<evidence type="ECO:0000256" key="4">
    <source>
        <dbReference type="ARBA" id="ARBA00009524"/>
    </source>
</evidence>
<comment type="catalytic activity">
    <reaction evidence="1 18 19">
        <text>(6R)-NADHX = (6S)-NADHX</text>
        <dbReference type="Rhea" id="RHEA:32215"/>
        <dbReference type="ChEBI" id="CHEBI:64074"/>
        <dbReference type="ChEBI" id="CHEBI:64075"/>
        <dbReference type="EC" id="5.1.99.6"/>
    </reaction>
</comment>
<dbReference type="InterPro" id="IPR036652">
    <property type="entry name" value="YjeF_N_dom_sf"/>
</dbReference>
<evidence type="ECO:0000256" key="11">
    <source>
        <dbReference type="ARBA" id="ARBA00023235"/>
    </source>
</evidence>
<comment type="catalytic activity">
    <reaction evidence="2 18 19">
        <text>(6R)-NADPHX = (6S)-NADPHX</text>
        <dbReference type="Rhea" id="RHEA:32227"/>
        <dbReference type="ChEBI" id="CHEBI:64076"/>
        <dbReference type="ChEBI" id="CHEBI:64077"/>
        <dbReference type="EC" id="5.1.99.6"/>
    </reaction>
</comment>
<keyword evidence="6 17" id="KW-0547">Nucleotide-binding</keyword>
<comment type="similarity">
    <text evidence="17">Belongs to the NnrD/CARKD family.</text>
</comment>
<keyword evidence="5 18" id="KW-0479">Metal-binding</keyword>
<sequence length="474" mass="48377">MRTAYTVDRIRAAEQALMAQLPPGTLMQRAAAGLATACADFLGGCYGAEVVVVAGTGDNGGDALYAGARLARRGARVSAIVLDQAKVHRGGVAALTTAGGWVLAPDEYATAIAGADLVLDGIVGIGGKPGLRPPADRVLDLVEEHAVPVVAVDVPSGIDVDTGETPARHVRAELTVTFGAHKIGLLVDPGATAAGLVHLVDIGLGPYLGEPDVEALQADDVAERLPEPSRASHKYSRGVVGVVAGSEQYTGAAVLAVGGAVAGPVGMVRYVGPPEPTRYVRARWPDVVCGEGRVQAWVVGSGLGDDPARADEVRRILASGLPVLVDADGLRHLPERCEGPVLLTPHEGELARLLGVEREAVTARRLHYARAAAARWNATVLLKGATTVVAAPDGRVRVNTVSVPWVATAGSGDVLSGVCGSLLAAGLDPLEAGSVGAYLHQTAGVLASRGGPITADDLARAVPAAYRMLLGGDE</sequence>
<comment type="catalytic activity">
    <reaction evidence="16 17 19">
        <text>(6S)-NADPHX + ADP = AMP + phosphate + NADPH + H(+)</text>
        <dbReference type="Rhea" id="RHEA:32235"/>
        <dbReference type="ChEBI" id="CHEBI:15378"/>
        <dbReference type="ChEBI" id="CHEBI:43474"/>
        <dbReference type="ChEBI" id="CHEBI:57783"/>
        <dbReference type="ChEBI" id="CHEBI:64076"/>
        <dbReference type="ChEBI" id="CHEBI:456215"/>
        <dbReference type="ChEBI" id="CHEBI:456216"/>
        <dbReference type="EC" id="4.2.1.136"/>
    </reaction>
</comment>
<comment type="caution">
    <text evidence="22">The sequence shown here is derived from an EMBL/GenBank/DDBJ whole genome shotgun (WGS) entry which is preliminary data.</text>
</comment>
<dbReference type="RefSeq" id="WP_115850835.1">
    <property type="nucleotide sequence ID" value="NZ_QTUC01000001.1"/>
</dbReference>
<proteinExistence type="inferred from homology"/>
<dbReference type="NCBIfam" id="TIGR00197">
    <property type="entry name" value="yjeF_nterm"/>
    <property type="match status" value="1"/>
</dbReference>
<gene>
    <name evidence="18" type="primary">nnrE</name>
    <name evidence="17" type="synonym">nnrD</name>
    <name evidence="22" type="ORF">DFJ64_2809</name>
</gene>
<feature type="binding site" evidence="17">
    <location>
        <position position="252"/>
    </location>
    <ligand>
        <name>(6S)-NADPHX</name>
        <dbReference type="ChEBI" id="CHEBI:64076"/>
    </ligand>
</feature>
<keyword evidence="7 17" id="KW-0067">ATP-binding</keyword>
<feature type="binding site" evidence="18">
    <location>
        <begin position="58"/>
        <end position="62"/>
    </location>
    <ligand>
        <name>(6S)-NADPHX</name>
        <dbReference type="ChEBI" id="CHEBI:64076"/>
    </ligand>
</feature>
<keyword evidence="10 17" id="KW-0520">NAD</keyword>
<feature type="domain" description="YjeF N-terminal" evidence="21">
    <location>
        <begin position="10"/>
        <end position="210"/>
    </location>
</feature>